<proteinExistence type="predicted"/>
<reference evidence="2 3" key="1">
    <citation type="submission" date="2015-12" db="EMBL/GenBank/DDBJ databases">
        <title>Draft genome of Thermovenabulum gondwanense isolated from a red thermophilic microbial mat colonisisng an outflow channel of a bore well.</title>
        <authorList>
            <person name="Patel B.K."/>
        </authorList>
    </citation>
    <scope>NUCLEOTIDE SEQUENCE [LARGE SCALE GENOMIC DNA]</scope>
    <source>
        <strain evidence="2 3">R270</strain>
    </source>
</reference>
<keyword evidence="3" id="KW-1185">Reference proteome</keyword>
<dbReference type="Proteomes" id="UP000075737">
    <property type="component" value="Unassembled WGS sequence"/>
</dbReference>
<feature type="domain" description="NurA" evidence="1">
    <location>
        <begin position="62"/>
        <end position="289"/>
    </location>
</feature>
<gene>
    <name evidence="2" type="ORF">ATZ99_05530</name>
</gene>
<accession>A0A162MT05</accession>
<evidence type="ECO:0000313" key="3">
    <source>
        <dbReference type="Proteomes" id="UP000075737"/>
    </source>
</evidence>
<sequence>MERISEDFKEKIKKTAEMLKNRGLKKPGGEAVRKLIKDNHVGEFLKAERLGEKDLDKIKLEGGIAGVDGSINSIGGVYPYIIFIKRALGISSEKSREEIELSEVDSPLLMEEQIKEEDYRALQKKRLAELEAEAARQVLTKFRPKVLFLDGSLVRFKIEAKSCFDQIKDIALKNDVVIAGLVEGISTSVISGSINKGLPLEFRYAADWEILMGAMDEGEYLEIKSGLFKEGFRTLFMRSSNDPKPIGVDILEEQKDYTRFIANLVYTLTPENGRGIPLWMDIVDKKVKITDSFMEAVINGFLGEDFLEIITPKREKRNP</sequence>
<organism evidence="2 3">
    <name type="scientific">Thermovenabulum gondwanense</name>
    <dbReference type="NCBI Taxonomy" id="520767"/>
    <lineage>
        <taxon>Bacteria</taxon>
        <taxon>Bacillati</taxon>
        <taxon>Bacillota</taxon>
        <taxon>Clostridia</taxon>
        <taxon>Thermosediminibacterales</taxon>
        <taxon>Thermosediminibacteraceae</taxon>
        <taxon>Thermovenabulum</taxon>
    </lineage>
</organism>
<name>A0A162MT05_9FIRM</name>
<dbReference type="OrthoDB" id="2986419at2"/>
<dbReference type="InterPro" id="IPR018977">
    <property type="entry name" value="NurA_domain"/>
</dbReference>
<comment type="caution">
    <text evidence="2">The sequence shown here is derived from an EMBL/GenBank/DDBJ whole genome shotgun (WGS) entry which is preliminary data.</text>
</comment>
<evidence type="ECO:0000259" key="1">
    <source>
        <dbReference type="SMART" id="SM00933"/>
    </source>
</evidence>
<dbReference type="EMBL" id="LOHZ01000022">
    <property type="protein sequence ID" value="KYO67267.1"/>
    <property type="molecule type" value="Genomic_DNA"/>
</dbReference>
<dbReference type="SMART" id="SM00933">
    <property type="entry name" value="NurA"/>
    <property type="match status" value="1"/>
</dbReference>
<dbReference type="STRING" id="520767.ATZ99_05530"/>
<dbReference type="Pfam" id="PF09376">
    <property type="entry name" value="NurA"/>
    <property type="match status" value="1"/>
</dbReference>
<dbReference type="RefSeq" id="WP_068747727.1">
    <property type="nucleotide sequence ID" value="NZ_LOHZ01000022.1"/>
</dbReference>
<evidence type="ECO:0000313" key="2">
    <source>
        <dbReference type="EMBL" id="KYO67267.1"/>
    </source>
</evidence>
<dbReference type="AlphaFoldDB" id="A0A162MT05"/>
<protein>
    <recommendedName>
        <fullName evidence="1">NurA domain-containing protein</fullName>
    </recommendedName>
</protein>